<organism evidence="3 4">
    <name type="scientific">Candidatus Syntrophonatronum acetioxidans</name>
    <dbReference type="NCBI Taxonomy" id="1795816"/>
    <lineage>
        <taxon>Bacteria</taxon>
        <taxon>Bacillati</taxon>
        <taxon>Bacillota</taxon>
        <taxon>Clostridia</taxon>
        <taxon>Eubacteriales</taxon>
        <taxon>Syntrophomonadaceae</taxon>
        <taxon>Candidatus Syntrophonatronum</taxon>
    </lineage>
</organism>
<dbReference type="EMBL" id="QZAA01000045">
    <property type="protein sequence ID" value="RQD77950.1"/>
    <property type="molecule type" value="Genomic_DNA"/>
</dbReference>
<reference evidence="3 4" key="1">
    <citation type="submission" date="2018-08" db="EMBL/GenBank/DDBJ databases">
        <title>The metabolism and importance of syntrophic acetate oxidation coupled to methane or sulfide production in haloalkaline environments.</title>
        <authorList>
            <person name="Timmers P.H.A."/>
            <person name="Vavourakis C.D."/>
            <person name="Sorokin D.Y."/>
            <person name="Sinninghe Damste J.S."/>
            <person name="Muyzer G."/>
            <person name="Stams A.J.M."/>
            <person name="Plugge C.M."/>
        </authorList>
    </citation>
    <scope>NUCLEOTIDE SEQUENCE [LARGE SCALE GENOMIC DNA]</scope>
    <source>
        <strain evidence="3">MSAO_Bac1</strain>
    </source>
</reference>
<dbReference type="PANTHER" id="PTHR43000">
    <property type="entry name" value="DTDP-D-GLUCOSE 4,6-DEHYDRATASE-RELATED"/>
    <property type="match status" value="1"/>
</dbReference>
<evidence type="ECO:0000256" key="1">
    <source>
        <dbReference type="ARBA" id="ARBA00007637"/>
    </source>
</evidence>
<dbReference type="InterPro" id="IPR036291">
    <property type="entry name" value="NAD(P)-bd_dom_sf"/>
</dbReference>
<dbReference type="GO" id="GO:0033320">
    <property type="term" value="P:UDP-D-xylose biosynthetic process"/>
    <property type="evidence" value="ECO:0007669"/>
    <property type="project" value="UniProtKB-UniPathway"/>
</dbReference>
<proteinExistence type="inferred from homology"/>
<comment type="similarity">
    <text evidence="1">Belongs to the NAD(P)-dependent epimerase/dehydratase family.</text>
</comment>
<feature type="non-terminal residue" evidence="3">
    <location>
        <position position="314"/>
    </location>
</feature>
<dbReference type="SUPFAM" id="SSF51735">
    <property type="entry name" value="NAD(P)-binding Rossmann-fold domains"/>
    <property type="match status" value="1"/>
</dbReference>
<evidence type="ECO:0000313" key="4">
    <source>
        <dbReference type="Proteomes" id="UP000285138"/>
    </source>
</evidence>
<dbReference type="Pfam" id="PF01370">
    <property type="entry name" value="Epimerase"/>
    <property type="match status" value="1"/>
</dbReference>
<dbReference type="InterPro" id="IPR001509">
    <property type="entry name" value="Epimerase_deHydtase"/>
</dbReference>
<feature type="domain" description="NAD-dependent epimerase/dehydratase" evidence="2">
    <location>
        <begin position="4"/>
        <end position="242"/>
    </location>
</feature>
<gene>
    <name evidence="3" type="ORF">D5R97_01270</name>
</gene>
<protein>
    <submittedName>
        <fullName evidence="3">NAD-dependent epimerase/dehydratase family protein</fullName>
    </submittedName>
</protein>
<dbReference type="AlphaFoldDB" id="A0A424YI41"/>
<comment type="caution">
    <text evidence="3">The sequence shown here is derived from an EMBL/GenBank/DDBJ whole genome shotgun (WGS) entry which is preliminary data.</text>
</comment>
<evidence type="ECO:0000259" key="2">
    <source>
        <dbReference type="Pfam" id="PF01370"/>
    </source>
</evidence>
<name>A0A424YI41_9FIRM</name>
<sequence length="314" mass="34962">MDYLITGGAGFIGSHLTEYLLNKGNRVTVLDNFISGDPQNIYRIREKGAKIIKGSVLDKELVYSLADKCDKIIHLAAVVGVRLAMARGIETMRVSCLGTERVLEAAVVYNKEVFIASSSAIYGKIRTVPVKEEDDILLGTSKRESWLYSVGKLAEEHLALSYYRERGARVKVGRFFNVIGPYQVGTYGMVVPTFINKALAGKPLPVYGDGSQTRTFAYIKDVLRGVEIIMKRGRTGEAYNIGSTGEITILDLAQKIIVMTGSSSEIIMIPFQEAFGERFEETARRVPDINRLRDLGYSPRYCLNEALKEIIDFH</sequence>
<dbReference type="Gene3D" id="3.40.50.720">
    <property type="entry name" value="NAD(P)-binding Rossmann-like Domain"/>
    <property type="match status" value="1"/>
</dbReference>
<dbReference type="Proteomes" id="UP000285138">
    <property type="component" value="Unassembled WGS sequence"/>
</dbReference>
<dbReference type="UniPathway" id="UPA00796">
    <property type="reaction ID" value="UER00771"/>
</dbReference>
<evidence type="ECO:0000313" key="3">
    <source>
        <dbReference type="EMBL" id="RQD77950.1"/>
    </source>
</evidence>
<accession>A0A424YI41</accession>